<evidence type="ECO:0000259" key="8">
    <source>
        <dbReference type="Pfam" id="PF21269"/>
    </source>
</evidence>
<dbReference type="Gene3D" id="3.40.50.2000">
    <property type="entry name" value="Glycogen Phosphorylase B"/>
    <property type="match status" value="2"/>
</dbReference>
<sequence>MHGEGHPFERHASITQQRRLSLQFERNAWLGPPSDTIYAGVSCNFKDHCTSTIAIAIRDTTYLLDFIEEEFENGPVTAEEATDFIISQLMAYSTDHMEKFVGISMPEHVATNCPRLCPRLWAELDIVPLVMSDAALIDRISVEQAVENLDLAPSVWDAKTIDEQAESMARKGVRLFGPENTPLLQVGFLGQVEVDTAYHVRLADLSDFKTTVSDKTWSAVEHYATDLKKRKVKIAFFSATPQGGGVALMRHAILRFSHCLGTDIKWYVPKPRPGVFRVTKTNHNILQGVAHEGERLTPENAKLLQDWIEDNASRYWTRPGGPLRPPSEGGADVIVVDDPQMPGLCPIAKKLAPDRPVLFRSHIQIRSDLVAIPGSPQAEAWDFLWNCIKHADCFLSHPVSAFVPRNVPPDIVGYMPASTDWLDGLNKDMRDWDIAHYGRIFNAHCRDVEMPTIQWPEDSYIVQIARFDPSKGIMDVLVSYEKFYNKLVTEEPDVVPPKLLICGHGSVDDPDGTQIYDQTINYLDKKVPDIRHLICVMRVRPCDQVLNAILSKATVALQLSTSEGFEVKVSEAIHKGKPVIATRAGGIPLQVQNGKNGFLVDVGDTDAVAQHLFELWTDPVLYQRMSAYGIRHVSDEVSTVGHALDWLYLAAKMSRGETVRPHGRWINDMAFEEIGIPENEDELRLTRAVKVEYMG</sequence>
<dbReference type="InterPro" id="IPR049438">
    <property type="entry name" value="TreT_GT1"/>
</dbReference>
<evidence type="ECO:0000313" key="10">
    <source>
        <dbReference type="Proteomes" id="UP000191518"/>
    </source>
</evidence>
<evidence type="ECO:0000256" key="5">
    <source>
        <dbReference type="ARBA" id="ARBA00022679"/>
    </source>
</evidence>
<proteinExistence type="inferred from homology"/>
<dbReference type="Pfam" id="PF21269">
    <property type="entry name" value="TreT_GT1"/>
    <property type="match status" value="1"/>
</dbReference>
<evidence type="ECO:0000256" key="1">
    <source>
        <dbReference type="ARBA" id="ARBA00009481"/>
    </source>
</evidence>
<evidence type="ECO:0000256" key="3">
    <source>
        <dbReference type="ARBA" id="ARBA00022526"/>
    </source>
</evidence>
<dbReference type="SUPFAM" id="SSF53756">
    <property type="entry name" value="UDP-Glycosyltransferase/glycogen phosphorylase"/>
    <property type="match status" value="1"/>
</dbReference>
<dbReference type="EMBL" id="MDYP01000003">
    <property type="protein sequence ID" value="OQE10903.1"/>
    <property type="molecule type" value="Genomic_DNA"/>
</dbReference>
<keyword evidence="10" id="KW-1185">Reference proteome</keyword>
<dbReference type="GO" id="GO:0006006">
    <property type="term" value="P:glucose metabolic process"/>
    <property type="evidence" value="ECO:0007669"/>
    <property type="project" value="UniProtKB-KW"/>
</dbReference>
<accession>A0A1V6SBC1</accession>
<evidence type="ECO:0000259" key="7">
    <source>
        <dbReference type="Pfam" id="PF00534"/>
    </source>
</evidence>
<gene>
    <name evidence="9" type="ORF">PENVUL_c003G05286</name>
</gene>
<evidence type="ECO:0000256" key="4">
    <source>
        <dbReference type="ARBA" id="ARBA00022676"/>
    </source>
</evidence>
<comment type="similarity">
    <text evidence="1">Belongs to the glycosyltransferase group 1 family. Glycosyltransferase 4 subfamily.</text>
</comment>
<dbReference type="InterPro" id="IPR052078">
    <property type="entry name" value="Trehalose_Metab_GTase"/>
</dbReference>
<comment type="caution">
    <text evidence="9">The sequence shown here is derived from an EMBL/GenBank/DDBJ whole genome shotgun (WGS) entry which is preliminary data.</text>
</comment>
<feature type="domain" description="Glycosyl transferase family 1" evidence="7">
    <location>
        <begin position="457"/>
        <end position="630"/>
    </location>
</feature>
<dbReference type="PANTHER" id="PTHR47779:SF1">
    <property type="entry name" value="SYNTHASE (CCG-9), PUTATIVE (AFU_ORTHOLOGUE AFUA_3G12100)-RELATED"/>
    <property type="match status" value="1"/>
</dbReference>
<evidence type="ECO:0000256" key="6">
    <source>
        <dbReference type="ARBA" id="ARBA00023277"/>
    </source>
</evidence>
<comment type="subunit">
    <text evidence="2">Homodimer.</text>
</comment>
<evidence type="ECO:0000256" key="2">
    <source>
        <dbReference type="ARBA" id="ARBA00011738"/>
    </source>
</evidence>
<dbReference type="PANTHER" id="PTHR47779">
    <property type="entry name" value="SYNTHASE (CCG-9), PUTATIVE (AFU_ORTHOLOGUE AFUA_3G12100)-RELATED"/>
    <property type="match status" value="1"/>
</dbReference>
<feature type="domain" description="Trehalose synthase N-terminal" evidence="8">
    <location>
        <begin position="237"/>
        <end position="397"/>
    </location>
</feature>
<dbReference type="InterPro" id="IPR001296">
    <property type="entry name" value="Glyco_trans_1"/>
</dbReference>
<protein>
    <submittedName>
        <fullName evidence="9">Uncharacterized protein</fullName>
    </submittedName>
</protein>
<dbReference type="Proteomes" id="UP000191518">
    <property type="component" value="Unassembled WGS sequence"/>
</dbReference>
<evidence type="ECO:0000313" key="9">
    <source>
        <dbReference type="EMBL" id="OQE10903.1"/>
    </source>
</evidence>
<organism evidence="9 10">
    <name type="scientific">Penicillium vulpinum</name>
    <dbReference type="NCBI Taxonomy" id="29845"/>
    <lineage>
        <taxon>Eukaryota</taxon>
        <taxon>Fungi</taxon>
        <taxon>Dikarya</taxon>
        <taxon>Ascomycota</taxon>
        <taxon>Pezizomycotina</taxon>
        <taxon>Eurotiomycetes</taxon>
        <taxon>Eurotiomycetidae</taxon>
        <taxon>Eurotiales</taxon>
        <taxon>Aspergillaceae</taxon>
        <taxon>Penicillium</taxon>
    </lineage>
</organism>
<dbReference type="OrthoDB" id="937291at2759"/>
<reference evidence="10" key="1">
    <citation type="journal article" date="2017" name="Nat. Microbiol.">
        <title>Global analysis of biosynthetic gene clusters reveals vast potential of secondary metabolite production in Penicillium species.</title>
        <authorList>
            <person name="Nielsen J.C."/>
            <person name="Grijseels S."/>
            <person name="Prigent S."/>
            <person name="Ji B."/>
            <person name="Dainat J."/>
            <person name="Nielsen K.F."/>
            <person name="Frisvad J.C."/>
            <person name="Workman M."/>
            <person name="Nielsen J."/>
        </authorList>
    </citation>
    <scope>NUCLEOTIDE SEQUENCE [LARGE SCALE GENOMIC DNA]</scope>
    <source>
        <strain evidence="10">IBT 29486</strain>
    </source>
</reference>
<keyword evidence="5" id="KW-0808">Transferase</keyword>
<keyword evidence="3" id="KW-0313">Glucose metabolism</keyword>
<dbReference type="STRING" id="29845.A0A1V6SBC1"/>
<keyword evidence="6" id="KW-0119">Carbohydrate metabolism</keyword>
<name>A0A1V6SBC1_9EURO</name>
<dbReference type="CDD" id="cd03792">
    <property type="entry name" value="GT4_trehalose_phosphorylase"/>
    <property type="match status" value="1"/>
</dbReference>
<keyword evidence="4" id="KW-0328">Glycosyltransferase</keyword>
<dbReference type="GO" id="GO:0016757">
    <property type="term" value="F:glycosyltransferase activity"/>
    <property type="evidence" value="ECO:0007669"/>
    <property type="project" value="UniProtKB-KW"/>
</dbReference>
<dbReference type="Pfam" id="PF00534">
    <property type="entry name" value="Glycos_transf_1"/>
    <property type="match status" value="1"/>
</dbReference>
<dbReference type="AlphaFoldDB" id="A0A1V6SBC1"/>